<dbReference type="SUPFAM" id="SSF56281">
    <property type="entry name" value="Metallo-hydrolase/oxidoreductase"/>
    <property type="match status" value="1"/>
</dbReference>
<sequence length="294" mass="31916">MAEWHRVSPVANGVWSITEAGHVTMWLIVGSERALLFDTGMGFVPVRPVVEAITPLPILVVNSHHHFDHIGGNHEFDEVVIHPYGADRLASTPPPSELRDYLEQYDLVLDAATSIRELDRELLHLFDSDSEPAALPGGFDRDTWQIRPSRPRSTVADGDRLDLGGRVLEVLYTPGHTPDGICLHDSATGILFAGDTVNSGPIYAHEADSNLADFAASTARLAAVKDEVSLVAMSHFGRVIAPPYVLQSVADAFAGIADTRHHARETRDAVGCPVAEIEFDHFSILVPASDRTGP</sequence>
<evidence type="ECO:0000313" key="3">
    <source>
        <dbReference type="Proteomes" id="UP001501183"/>
    </source>
</evidence>
<comment type="caution">
    <text evidence="2">The sequence shown here is derived from an EMBL/GenBank/DDBJ whole genome shotgun (WGS) entry which is preliminary data.</text>
</comment>
<dbReference type="Pfam" id="PF00753">
    <property type="entry name" value="Lactamase_B"/>
    <property type="match status" value="1"/>
</dbReference>
<dbReference type="PANTHER" id="PTHR42951:SF4">
    <property type="entry name" value="ACYL-COENZYME A THIOESTERASE MBLAC2"/>
    <property type="match status" value="1"/>
</dbReference>
<evidence type="ECO:0000259" key="1">
    <source>
        <dbReference type="SMART" id="SM00849"/>
    </source>
</evidence>
<dbReference type="InterPro" id="IPR050855">
    <property type="entry name" value="NDM-1-like"/>
</dbReference>
<reference evidence="3" key="1">
    <citation type="journal article" date="2019" name="Int. J. Syst. Evol. Microbiol.">
        <title>The Global Catalogue of Microorganisms (GCM) 10K type strain sequencing project: providing services to taxonomists for standard genome sequencing and annotation.</title>
        <authorList>
            <consortium name="The Broad Institute Genomics Platform"/>
            <consortium name="The Broad Institute Genome Sequencing Center for Infectious Disease"/>
            <person name="Wu L."/>
            <person name="Ma J."/>
        </authorList>
    </citation>
    <scope>NUCLEOTIDE SEQUENCE [LARGE SCALE GENOMIC DNA]</scope>
    <source>
        <strain evidence="3">JCM 32206</strain>
    </source>
</reference>
<dbReference type="EMBL" id="BAABFB010000048">
    <property type="protein sequence ID" value="GAA4481640.1"/>
    <property type="molecule type" value="Genomic_DNA"/>
</dbReference>
<gene>
    <name evidence="2" type="ORF">GCM10023094_30250</name>
</gene>
<dbReference type="Proteomes" id="UP001501183">
    <property type="component" value="Unassembled WGS sequence"/>
</dbReference>
<protein>
    <recommendedName>
        <fullName evidence="1">Metallo-beta-lactamase domain-containing protein</fullName>
    </recommendedName>
</protein>
<evidence type="ECO:0000313" key="2">
    <source>
        <dbReference type="EMBL" id="GAA4481640.1"/>
    </source>
</evidence>
<accession>A0ABP8P762</accession>
<feature type="domain" description="Metallo-beta-lactamase" evidence="1">
    <location>
        <begin position="22"/>
        <end position="235"/>
    </location>
</feature>
<dbReference type="InterPro" id="IPR001279">
    <property type="entry name" value="Metallo-B-lactamas"/>
</dbReference>
<keyword evidence="3" id="KW-1185">Reference proteome</keyword>
<dbReference type="InterPro" id="IPR036866">
    <property type="entry name" value="RibonucZ/Hydroxyglut_hydro"/>
</dbReference>
<organism evidence="2 3">
    <name type="scientific">Rhodococcus olei</name>
    <dbReference type="NCBI Taxonomy" id="2161675"/>
    <lineage>
        <taxon>Bacteria</taxon>
        <taxon>Bacillati</taxon>
        <taxon>Actinomycetota</taxon>
        <taxon>Actinomycetes</taxon>
        <taxon>Mycobacteriales</taxon>
        <taxon>Nocardiaceae</taxon>
        <taxon>Rhodococcus</taxon>
    </lineage>
</organism>
<name>A0ABP8P762_9NOCA</name>
<dbReference type="PANTHER" id="PTHR42951">
    <property type="entry name" value="METALLO-BETA-LACTAMASE DOMAIN-CONTAINING"/>
    <property type="match status" value="1"/>
</dbReference>
<dbReference type="SMART" id="SM00849">
    <property type="entry name" value="Lactamase_B"/>
    <property type="match status" value="1"/>
</dbReference>
<dbReference type="Gene3D" id="3.60.15.10">
    <property type="entry name" value="Ribonuclease Z/Hydroxyacylglutathione hydrolase-like"/>
    <property type="match status" value="1"/>
</dbReference>
<proteinExistence type="predicted"/>
<dbReference type="RefSeq" id="WP_345346354.1">
    <property type="nucleotide sequence ID" value="NZ_BAABFB010000048.1"/>
</dbReference>